<accession>A0A0A9PT37</accession>
<reference evidence="1" key="2">
    <citation type="journal article" date="2015" name="Data Brief">
        <title>Shoot transcriptome of the giant reed, Arundo donax.</title>
        <authorList>
            <person name="Barrero R.A."/>
            <person name="Guerrero F.D."/>
            <person name="Moolhuijzen P."/>
            <person name="Goolsby J.A."/>
            <person name="Tidwell J."/>
            <person name="Bellgard S.E."/>
            <person name="Bellgard M.I."/>
        </authorList>
    </citation>
    <scope>NUCLEOTIDE SEQUENCE</scope>
    <source>
        <tissue evidence="1">Shoot tissue taken approximately 20 cm above the soil surface</tissue>
    </source>
</reference>
<protein>
    <submittedName>
        <fullName evidence="1">Uncharacterized protein</fullName>
    </submittedName>
</protein>
<organism evidence="1">
    <name type="scientific">Arundo donax</name>
    <name type="common">Giant reed</name>
    <name type="synonym">Donax arundinaceus</name>
    <dbReference type="NCBI Taxonomy" id="35708"/>
    <lineage>
        <taxon>Eukaryota</taxon>
        <taxon>Viridiplantae</taxon>
        <taxon>Streptophyta</taxon>
        <taxon>Embryophyta</taxon>
        <taxon>Tracheophyta</taxon>
        <taxon>Spermatophyta</taxon>
        <taxon>Magnoliopsida</taxon>
        <taxon>Liliopsida</taxon>
        <taxon>Poales</taxon>
        <taxon>Poaceae</taxon>
        <taxon>PACMAD clade</taxon>
        <taxon>Arundinoideae</taxon>
        <taxon>Arundineae</taxon>
        <taxon>Arundo</taxon>
    </lineage>
</organism>
<dbReference type="EMBL" id="GBRH01228045">
    <property type="protein sequence ID" value="JAD69850.1"/>
    <property type="molecule type" value="Transcribed_RNA"/>
</dbReference>
<proteinExistence type="predicted"/>
<evidence type="ECO:0000313" key="1">
    <source>
        <dbReference type="EMBL" id="JAD69850.1"/>
    </source>
</evidence>
<reference evidence="1" key="1">
    <citation type="submission" date="2014-09" db="EMBL/GenBank/DDBJ databases">
        <authorList>
            <person name="Magalhaes I.L.F."/>
            <person name="Oliveira U."/>
            <person name="Santos F.R."/>
            <person name="Vidigal T.H.D.A."/>
            <person name="Brescovit A.D."/>
            <person name="Santos A.J."/>
        </authorList>
    </citation>
    <scope>NUCLEOTIDE SEQUENCE</scope>
    <source>
        <tissue evidence="1">Shoot tissue taken approximately 20 cm above the soil surface</tissue>
    </source>
</reference>
<dbReference type="AlphaFoldDB" id="A0A0A9PT37"/>
<sequence length="68" mass="7828">MLALRTLVITFLHMLVPRTLVMTNTMNLMTLVATMILIGLDLVMRRTITVLWTTARLQRSLEINRTSI</sequence>
<name>A0A0A9PT37_ARUDO</name>